<proteinExistence type="predicted"/>
<dbReference type="OMA" id="VKYWYEE"/>
<sequence>MRDSAQILSNCTFGLGPVRGAGGANIEKGMQSEDWKQDARVAWKRLQNYISNRKQLQSENIGNNKSNNAMLAKSKAALYTHTPNDGLEQKNRKIIYYVKKVPRYHINRKHNVKYWYEEPAVGMRKKP</sequence>
<comment type="caution">
    <text evidence="1">The sequence shown here is derived from an EMBL/GenBank/DDBJ whole genome shotgun (WGS) entry which is preliminary data.</text>
</comment>
<protein>
    <submittedName>
        <fullName evidence="1">Uncharacterized protein</fullName>
    </submittedName>
</protein>
<accession>A0A401SCK3</accession>
<organism evidence="1 2">
    <name type="scientific">Chiloscyllium punctatum</name>
    <name type="common">Brownbanded bambooshark</name>
    <name type="synonym">Hemiscyllium punctatum</name>
    <dbReference type="NCBI Taxonomy" id="137246"/>
    <lineage>
        <taxon>Eukaryota</taxon>
        <taxon>Metazoa</taxon>
        <taxon>Chordata</taxon>
        <taxon>Craniata</taxon>
        <taxon>Vertebrata</taxon>
        <taxon>Chondrichthyes</taxon>
        <taxon>Elasmobranchii</taxon>
        <taxon>Galeomorphii</taxon>
        <taxon>Galeoidea</taxon>
        <taxon>Orectolobiformes</taxon>
        <taxon>Hemiscylliidae</taxon>
        <taxon>Chiloscyllium</taxon>
    </lineage>
</organism>
<keyword evidence="2" id="KW-1185">Reference proteome</keyword>
<evidence type="ECO:0000313" key="1">
    <source>
        <dbReference type="EMBL" id="GCC28139.1"/>
    </source>
</evidence>
<name>A0A401SCK3_CHIPU</name>
<reference evidence="1 2" key="1">
    <citation type="journal article" date="2018" name="Nat. Ecol. Evol.">
        <title>Shark genomes provide insights into elasmobranch evolution and the origin of vertebrates.</title>
        <authorList>
            <person name="Hara Y"/>
            <person name="Yamaguchi K"/>
            <person name="Onimaru K"/>
            <person name="Kadota M"/>
            <person name="Koyanagi M"/>
            <person name="Keeley SD"/>
            <person name="Tatsumi K"/>
            <person name="Tanaka K"/>
            <person name="Motone F"/>
            <person name="Kageyama Y"/>
            <person name="Nozu R"/>
            <person name="Adachi N"/>
            <person name="Nishimura O"/>
            <person name="Nakagawa R"/>
            <person name="Tanegashima C"/>
            <person name="Kiyatake I"/>
            <person name="Matsumoto R"/>
            <person name="Murakumo K"/>
            <person name="Nishida K"/>
            <person name="Terakita A"/>
            <person name="Kuratani S"/>
            <person name="Sato K"/>
            <person name="Hyodo S Kuraku.S."/>
        </authorList>
    </citation>
    <scope>NUCLEOTIDE SEQUENCE [LARGE SCALE GENOMIC DNA]</scope>
</reference>
<gene>
    <name evidence="1" type="ORF">chiPu_0006566</name>
</gene>
<dbReference type="EMBL" id="BEZZ01000192">
    <property type="protein sequence ID" value="GCC28139.1"/>
    <property type="molecule type" value="Genomic_DNA"/>
</dbReference>
<dbReference type="OrthoDB" id="10382154at2759"/>
<dbReference type="Proteomes" id="UP000287033">
    <property type="component" value="Unassembled WGS sequence"/>
</dbReference>
<dbReference type="AlphaFoldDB" id="A0A401SCK3"/>
<evidence type="ECO:0000313" key="2">
    <source>
        <dbReference type="Proteomes" id="UP000287033"/>
    </source>
</evidence>